<dbReference type="AlphaFoldDB" id="A0A1L5PB14"/>
<name>A0A1L5PB14_RHIET</name>
<dbReference type="Proteomes" id="UP000185109">
    <property type="component" value="Plasmid pRsp8C3b"/>
</dbReference>
<organism evidence="1 2">
    <name type="scientific">Rhizobium etli 8C-3</name>
    <dbReference type="NCBI Taxonomy" id="538025"/>
    <lineage>
        <taxon>Bacteria</taxon>
        <taxon>Pseudomonadati</taxon>
        <taxon>Pseudomonadota</taxon>
        <taxon>Alphaproteobacteria</taxon>
        <taxon>Hyphomicrobiales</taxon>
        <taxon>Rhizobiaceae</taxon>
        <taxon>Rhizobium/Agrobacterium group</taxon>
        <taxon>Rhizobium</taxon>
    </lineage>
</organism>
<evidence type="ECO:0000313" key="1">
    <source>
        <dbReference type="EMBL" id="APO77388.1"/>
    </source>
</evidence>
<dbReference type="EMBL" id="CP017243">
    <property type="protein sequence ID" value="APO77388.1"/>
    <property type="molecule type" value="Genomic_DNA"/>
</dbReference>
<geneLocation type="plasmid" evidence="2">
    <name>prsp8c3b</name>
</geneLocation>
<proteinExistence type="predicted"/>
<gene>
    <name evidence="1" type="ORF">AM571_PB00094</name>
</gene>
<evidence type="ECO:0000313" key="2">
    <source>
        <dbReference type="Proteomes" id="UP000185109"/>
    </source>
</evidence>
<reference evidence="1 2" key="1">
    <citation type="submission" date="2016-09" db="EMBL/GenBank/DDBJ databases">
        <title>The complete genome sequences of Rhizobium gallicum, symbiovars gallicum and phaseoli, symbionts associated to common bean (Phaseolus vulgaris).</title>
        <authorList>
            <person name="Bustos P."/>
            <person name="Santamaria R.I."/>
            <person name="Perez-Carrascal O.M."/>
            <person name="Juarez S."/>
            <person name="Lozano L."/>
            <person name="Martinez-Flores I."/>
            <person name="Martinez-Romero E."/>
            <person name="Cevallos M."/>
            <person name="Romero D."/>
            <person name="Davila G."/>
            <person name="Gonzalez V."/>
        </authorList>
    </citation>
    <scope>NUCLEOTIDE SEQUENCE [LARGE SCALE GENOMIC DNA]</scope>
    <source>
        <strain evidence="1 2">8C-3</strain>
        <plasmid evidence="2">Plasmid prsp8c3b</plasmid>
    </source>
</reference>
<keyword evidence="1" id="KW-0614">Plasmid</keyword>
<accession>A0A1L5PB14</accession>
<sequence>MQGVQDMASTSTLDAGIGSAISAFKSAQNEATEQSLKVATEITKINGVANAIKKIGPG</sequence>
<protein>
    <submittedName>
        <fullName evidence="1">Uncharacterized protein</fullName>
    </submittedName>
</protein>